<dbReference type="EMBL" id="GBXM01042440">
    <property type="protein sequence ID" value="JAH66137.1"/>
    <property type="molecule type" value="Transcribed_RNA"/>
</dbReference>
<reference evidence="1" key="1">
    <citation type="submission" date="2014-11" db="EMBL/GenBank/DDBJ databases">
        <authorList>
            <person name="Amaro Gonzalez C."/>
        </authorList>
    </citation>
    <scope>NUCLEOTIDE SEQUENCE</scope>
</reference>
<protein>
    <submittedName>
        <fullName evidence="1">Uncharacterized protein</fullName>
    </submittedName>
</protein>
<organism evidence="1">
    <name type="scientific">Anguilla anguilla</name>
    <name type="common">European freshwater eel</name>
    <name type="synonym">Muraena anguilla</name>
    <dbReference type="NCBI Taxonomy" id="7936"/>
    <lineage>
        <taxon>Eukaryota</taxon>
        <taxon>Metazoa</taxon>
        <taxon>Chordata</taxon>
        <taxon>Craniata</taxon>
        <taxon>Vertebrata</taxon>
        <taxon>Euteleostomi</taxon>
        <taxon>Actinopterygii</taxon>
        <taxon>Neopterygii</taxon>
        <taxon>Teleostei</taxon>
        <taxon>Anguilliformes</taxon>
        <taxon>Anguillidae</taxon>
        <taxon>Anguilla</taxon>
    </lineage>
</organism>
<reference evidence="1" key="2">
    <citation type="journal article" date="2015" name="Fish Shellfish Immunol.">
        <title>Early steps in the European eel (Anguilla anguilla)-Vibrio vulnificus interaction in the gills: Role of the RtxA13 toxin.</title>
        <authorList>
            <person name="Callol A."/>
            <person name="Pajuelo D."/>
            <person name="Ebbesson L."/>
            <person name="Teles M."/>
            <person name="MacKenzie S."/>
            <person name="Amaro C."/>
        </authorList>
    </citation>
    <scope>NUCLEOTIDE SEQUENCE</scope>
</reference>
<proteinExistence type="predicted"/>
<accession>A0A0E9UK16</accession>
<name>A0A0E9UK16_ANGAN</name>
<evidence type="ECO:0000313" key="1">
    <source>
        <dbReference type="EMBL" id="JAH66137.1"/>
    </source>
</evidence>
<dbReference type="AlphaFoldDB" id="A0A0E9UK16"/>
<sequence>MFMEKIIYMQFYIKQEELSRGGSSH</sequence>